<feature type="compositionally biased region" description="Basic and acidic residues" evidence="22">
    <location>
        <begin position="369"/>
        <end position="381"/>
    </location>
</feature>
<dbReference type="GO" id="GO:0016787">
    <property type="term" value="F:hydrolase activity"/>
    <property type="evidence" value="ECO:0007669"/>
    <property type="project" value="UniProtKB-KW"/>
</dbReference>
<dbReference type="PANTHER" id="PTHR45723">
    <property type="entry name" value="SERINE/THREONINE-PROTEIN KINASE RIO1"/>
    <property type="match status" value="1"/>
</dbReference>
<feature type="domain" description="RIO kinase" evidence="23">
    <location>
        <begin position="33"/>
        <end position="269"/>
    </location>
</feature>
<dbReference type="InterPro" id="IPR017407">
    <property type="entry name" value="Ser/Thr_kinase_Rio1"/>
</dbReference>
<keyword evidence="10" id="KW-0479">Metal-binding</keyword>
<gene>
    <name evidence="24" type="ORF">BN9_073620</name>
</gene>
<comment type="subcellular location">
    <subcellularLocation>
        <location evidence="2">Cytoplasm</location>
    </subcellularLocation>
</comment>
<dbReference type="Pfam" id="PF01163">
    <property type="entry name" value="RIO1"/>
    <property type="match status" value="1"/>
</dbReference>
<dbReference type="PIRSF" id="PIRSF038147">
    <property type="entry name" value="Ser/Thr_PK_RIO1"/>
    <property type="match status" value="1"/>
</dbReference>
<evidence type="ECO:0000256" key="19">
    <source>
        <dbReference type="PIRSR" id="PIRSR038147-1"/>
    </source>
</evidence>
<dbReference type="GO" id="GO:0042254">
    <property type="term" value="P:ribosome biogenesis"/>
    <property type="evidence" value="ECO:0007669"/>
    <property type="project" value="UniProtKB-KW"/>
</dbReference>
<dbReference type="EMBL" id="CAIX01000127">
    <property type="protein sequence ID" value="CCI46433.1"/>
    <property type="molecule type" value="Genomic_DNA"/>
</dbReference>
<feature type="compositionally biased region" description="Acidic residues" evidence="22">
    <location>
        <begin position="382"/>
        <end position="394"/>
    </location>
</feature>
<evidence type="ECO:0000256" key="6">
    <source>
        <dbReference type="ARBA" id="ARBA00022490"/>
    </source>
</evidence>
<feature type="binding site" evidence="21">
    <location>
        <position position="223"/>
    </location>
    <ligand>
        <name>Mg(2+)</name>
        <dbReference type="ChEBI" id="CHEBI:18420"/>
    </ligand>
</feature>
<evidence type="ECO:0000256" key="7">
    <source>
        <dbReference type="ARBA" id="ARBA00022517"/>
    </source>
</evidence>
<dbReference type="FunFam" id="3.30.200.20:FF:000148">
    <property type="entry name" value="Serine/threonine-protein kinase RIO1"/>
    <property type="match status" value="1"/>
</dbReference>
<evidence type="ECO:0000259" key="23">
    <source>
        <dbReference type="SMART" id="SM00090"/>
    </source>
</evidence>
<proteinExistence type="inferred from homology"/>
<evidence type="ECO:0000256" key="22">
    <source>
        <dbReference type="SAM" id="MobiDB-lite"/>
    </source>
</evidence>
<evidence type="ECO:0000256" key="11">
    <source>
        <dbReference type="ARBA" id="ARBA00022741"/>
    </source>
</evidence>
<keyword evidence="14 20" id="KW-0067">ATP-binding</keyword>
<dbReference type="SMART" id="SM00090">
    <property type="entry name" value="RIO"/>
    <property type="match status" value="1"/>
</dbReference>
<evidence type="ECO:0000256" key="15">
    <source>
        <dbReference type="ARBA" id="ARBA00022842"/>
    </source>
</evidence>
<dbReference type="GO" id="GO:0046872">
    <property type="term" value="F:metal ion binding"/>
    <property type="evidence" value="ECO:0007669"/>
    <property type="project" value="UniProtKB-KW"/>
</dbReference>
<dbReference type="PROSITE" id="PS01245">
    <property type="entry name" value="RIO1"/>
    <property type="match status" value="1"/>
</dbReference>
<comment type="caution">
    <text evidence="24">The sequence shown here is derived from an EMBL/GenBank/DDBJ whole genome shotgun (WGS) entry which is preliminary data.</text>
</comment>
<feature type="region of interest" description="Disordered" evidence="22">
    <location>
        <begin position="362"/>
        <end position="394"/>
    </location>
</feature>
<dbReference type="AlphaFoldDB" id="A0A024GHU5"/>
<evidence type="ECO:0000256" key="20">
    <source>
        <dbReference type="PIRSR" id="PIRSR038147-2"/>
    </source>
</evidence>
<dbReference type="GO" id="GO:0005524">
    <property type="term" value="F:ATP binding"/>
    <property type="evidence" value="ECO:0007669"/>
    <property type="project" value="UniProtKB-KW"/>
</dbReference>
<feature type="region of interest" description="Disordered" evidence="22">
    <location>
        <begin position="414"/>
        <end position="459"/>
    </location>
</feature>
<evidence type="ECO:0000256" key="8">
    <source>
        <dbReference type="ARBA" id="ARBA00022527"/>
    </source>
</evidence>
<dbReference type="InterPro" id="IPR018935">
    <property type="entry name" value="RIO_kinase_CS"/>
</dbReference>
<accession>A0A024GHU5</accession>
<evidence type="ECO:0000256" key="4">
    <source>
        <dbReference type="ARBA" id="ARBA00012513"/>
    </source>
</evidence>
<dbReference type="GO" id="GO:0005737">
    <property type="term" value="C:cytoplasm"/>
    <property type="evidence" value="ECO:0007669"/>
    <property type="project" value="UniProtKB-SubCell"/>
</dbReference>
<evidence type="ECO:0000313" key="24">
    <source>
        <dbReference type="EMBL" id="CCI46433.1"/>
    </source>
</evidence>
<evidence type="ECO:0000256" key="17">
    <source>
        <dbReference type="ARBA" id="ARBA00048679"/>
    </source>
</evidence>
<sequence>MNTHENFTFSKSAENQLYQSIRAEECGKSKHTGRDDRATSEQVLDPRTRMILFKLLNQPFLAELNGCLSTGKEANVYHARLVDGRESALKIYKTSILVFKDREKYVTGEFRFRHGYCKRNPRKMVKVWAEKEMRNLRRLSSAGIHCPKPILLRSNVLVMEFIGENGWPAPRLKDAQLTLDEYGECYLSCVKIMRRMFQQCRLVHGDLSEYNLLYYQNRLYFIDVSQSVESDHPIAMDLLRQDCQNVTKYFAKEGVWTMLIPELYEFITTGVLEGDEVDTYLQKKHEEILSRPLTRLDADKVEQAVFMSTYIPRSLKDILHTEKEQIDYIEGRTEKTLADAISRLEVATVAVKCRRTENVEGLAAESDTWSDKGDEEPRTSDDGLDDTDSSELDDCDLDEQIAAFRAEKRLERVRVKQQEKEDKKERKLLVKDENRIKRQSKIPKHVKKRHKKIAQQKRG</sequence>
<dbReference type="Proteomes" id="UP000053237">
    <property type="component" value="Unassembled WGS sequence"/>
</dbReference>
<evidence type="ECO:0000256" key="13">
    <source>
        <dbReference type="ARBA" id="ARBA00022801"/>
    </source>
</evidence>
<evidence type="ECO:0000256" key="2">
    <source>
        <dbReference type="ARBA" id="ARBA00004496"/>
    </source>
</evidence>
<feature type="binding site" evidence="20">
    <location>
        <position position="162"/>
    </location>
    <ligand>
        <name>ATP</name>
        <dbReference type="ChEBI" id="CHEBI:30616"/>
    </ligand>
</feature>
<comment type="catalytic activity">
    <reaction evidence="16">
        <text>L-threonyl-[protein] + ATP = O-phospho-L-threonyl-[protein] + ADP + H(+)</text>
        <dbReference type="Rhea" id="RHEA:46608"/>
        <dbReference type="Rhea" id="RHEA-COMP:11060"/>
        <dbReference type="Rhea" id="RHEA-COMP:11605"/>
        <dbReference type="ChEBI" id="CHEBI:15378"/>
        <dbReference type="ChEBI" id="CHEBI:30013"/>
        <dbReference type="ChEBI" id="CHEBI:30616"/>
        <dbReference type="ChEBI" id="CHEBI:61977"/>
        <dbReference type="ChEBI" id="CHEBI:456216"/>
        <dbReference type="EC" id="2.7.11.1"/>
    </reaction>
</comment>
<evidence type="ECO:0000313" key="25">
    <source>
        <dbReference type="Proteomes" id="UP000053237"/>
    </source>
</evidence>
<dbReference type="STRING" id="65357.A0A024GHU5"/>
<evidence type="ECO:0000256" key="16">
    <source>
        <dbReference type="ARBA" id="ARBA00047899"/>
    </source>
</evidence>
<dbReference type="Gene3D" id="1.10.510.10">
    <property type="entry name" value="Transferase(Phosphotransferase) domain 1"/>
    <property type="match status" value="1"/>
</dbReference>
<feature type="active site" description="4-aspartylphosphate intermediate" evidence="19">
    <location>
        <position position="223"/>
    </location>
</feature>
<dbReference type="InterPro" id="IPR051272">
    <property type="entry name" value="RIO-type_Ser/Thr_kinase"/>
</dbReference>
<dbReference type="OrthoDB" id="205248at2759"/>
<organism evidence="24 25">
    <name type="scientific">Albugo candida</name>
    <dbReference type="NCBI Taxonomy" id="65357"/>
    <lineage>
        <taxon>Eukaryota</taxon>
        <taxon>Sar</taxon>
        <taxon>Stramenopiles</taxon>
        <taxon>Oomycota</taxon>
        <taxon>Peronosporomycetes</taxon>
        <taxon>Albuginales</taxon>
        <taxon>Albuginaceae</taxon>
        <taxon>Albugo</taxon>
    </lineage>
</organism>
<dbReference type="InterPro" id="IPR011009">
    <property type="entry name" value="Kinase-like_dom_sf"/>
</dbReference>
<feature type="compositionally biased region" description="Basic residues" evidence="22">
    <location>
        <begin position="437"/>
        <end position="459"/>
    </location>
</feature>
<keyword evidence="9" id="KW-0808">Transferase</keyword>
<keyword evidence="12" id="KW-0418">Kinase</keyword>
<evidence type="ECO:0000256" key="14">
    <source>
        <dbReference type="ARBA" id="ARBA00022840"/>
    </source>
</evidence>
<protein>
    <recommendedName>
        <fullName evidence="5">Serine/threonine-protein kinase RIO1</fullName>
        <ecNumber evidence="4">2.7.11.1</ecNumber>
    </recommendedName>
    <alternativeName>
        <fullName evidence="18">Serine/threonine-protein kinase rio1</fullName>
    </alternativeName>
</protein>
<comment type="cofactor">
    <cofactor evidence="1 21">
        <name>Mg(2+)</name>
        <dbReference type="ChEBI" id="CHEBI:18420"/>
    </cofactor>
</comment>
<name>A0A024GHU5_9STRA</name>
<dbReference type="InterPro" id="IPR000687">
    <property type="entry name" value="RIO_kinase"/>
</dbReference>
<dbReference type="Gene3D" id="3.30.200.20">
    <property type="entry name" value="Phosphorylase Kinase, domain 1"/>
    <property type="match status" value="1"/>
</dbReference>
<keyword evidence="25" id="KW-1185">Reference proteome</keyword>
<reference evidence="24 25" key="1">
    <citation type="submission" date="2012-05" db="EMBL/GenBank/DDBJ databases">
        <title>Recombination and specialization in a pathogen metapopulation.</title>
        <authorList>
            <person name="Gardiner A."/>
            <person name="Kemen E."/>
            <person name="Schultz-Larsen T."/>
            <person name="MacLean D."/>
            <person name="Van Oosterhout C."/>
            <person name="Jones J.D.G."/>
        </authorList>
    </citation>
    <scope>NUCLEOTIDE SEQUENCE [LARGE SCALE GENOMIC DNA]</scope>
    <source>
        <strain evidence="24 25">Ac Nc2</strain>
    </source>
</reference>
<feature type="binding site" evidence="21">
    <location>
        <position position="211"/>
    </location>
    <ligand>
        <name>Mg(2+)</name>
        <dbReference type="ChEBI" id="CHEBI:18420"/>
    </ligand>
</feature>
<evidence type="ECO:0000256" key="21">
    <source>
        <dbReference type="PIRSR" id="PIRSR038147-3"/>
    </source>
</evidence>
<dbReference type="GO" id="GO:0004674">
    <property type="term" value="F:protein serine/threonine kinase activity"/>
    <property type="evidence" value="ECO:0007669"/>
    <property type="project" value="UniProtKB-KW"/>
</dbReference>
<keyword evidence="6" id="KW-0963">Cytoplasm</keyword>
<keyword evidence="15" id="KW-0460">Magnesium</keyword>
<feature type="binding site" evidence="20">
    <location>
        <position position="90"/>
    </location>
    <ligand>
        <name>ATP</name>
        <dbReference type="ChEBI" id="CHEBI:30616"/>
    </ligand>
</feature>
<dbReference type="SUPFAM" id="SSF56112">
    <property type="entry name" value="Protein kinase-like (PK-like)"/>
    <property type="match status" value="1"/>
</dbReference>
<evidence type="ECO:0000256" key="1">
    <source>
        <dbReference type="ARBA" id="ARBA00001946"/>
    </source>
</evidence>
<keyword evidence="11 20" id="KW-0547">Nucleotide-binding</keyword>
<keyword evidence="13" id="KW-0378">Hydrolase</keyword>
<evidence type="ECO:0000256" key="3">
    <source>
        <dbReference type="ARBA" id="ARBA00009196"/>
    </source>
</evidence>
<evidence type="ECO:0000256" key="12">
    <source>
        <dbReference type="ARBA" id="ARBA00022777"/>
    </source>
</evidence>
<evidence type="ECO:0000256" key="9">
    <source>
        <dbReference type="ARBA" id="ARBA00022679"/>
    </source>
</evidence>
<dbReference type="InterPro" id="IPR018934">
    <property type="entry name" value="RIO_dom"/>
</dbReference>
<dbReference type="CDD" id="cd05147">
    <property type="entry name" value="RIO1_euk"/>
    <property type="match status" value="1"/>
</dbReference>
<evidence type="ECO:0000256" key="5">
    <source>
        <dbReference type="ARBA" id="ARBA00016038"/>
    </source>
</evidence>
<dbReference type="InParanoid" id="A0A024GHU5"/>
<feature type="active site" description="Proton acceptor" evidence="19">
    <location>
        <position position="206"/>
    </location>
</feature>
<dbReference type="FunCoup" id="A0A024GHU5">
    <property type="interactions" value="41"/>
</dbReference>
<comment type="similarity">
    <text evidence="3">Belongs to the protein kinase superfamily. RIO-type Ser/Thr kinase family.</text>
</comment>
<comment type="catalytic activity">
    <reaction evidence="17">
        <text>L-seryl-[protein] + ATP = O-phospho-L-seryl-[protein] + ADP + H(+)</text>
        <dbReference type="Rhea" id="RHEA:17989"/>
        <dbReference type="Rhea" id="RHEA-COMP:9863"/>
        <dbReference type="Rhea" id="RHEA-COMP:11604"/>
        <dbReference type="ChEBI" id="CHEBI:15378"/>
        <dbReference type="ChEBI" id="CHEBI:29999"/>
        <dbReference type="ChEBI" id="CHEBI:30616"/>
        <dbReference type="ChEBI" id="CHEBI:83421"/>
        <dbReference type="ChEBI" id="CHEBI:456216"/>
        <dbReference type="EC" id="2.7.11.1"/>
    </reaction>
</comment>
<feature type="compositionally biased region" description="Basic and acidic residues" evidence="22">
    <location>
        <begin position="414"/>
        <end position="436"/>
    </location>
</feature>
<keyword evidence="7" id="KW-0690">Ribosome biogenesis</keyword>
<evidence type="ECO:0000256" key="18">
    <source>
        <dbReference type="ARBA" id="ARBA00068838"/>
    </source>
</evidence>
<evidence type="ECO:0000256" key="10">
    <source>
        <dbReference type="ARBA" id="ARBA00022723"/>
    </source>
</evidence>
<dbReference type="EC" id="2.7.11.1" evidence="4"/>
<keyword evidence="8" id="KW-0723">Serine/threonine-protein kinase</keyword>